<name>A0A436ZSX0_ARTFL</name>
<dbReference type="EMBL" id="SAEB01000012">
    <property type="protein sequence ID" value="RVD82050.1"/>
    <property type="molecule type" value="Genomic_DNA"/>
</dbReference>
<dbReference type="AlphaFoldDB" id="A0A436ZSX0"/>
<dbReference type="STRING" id="97331.A0A436ZSX0"/>
<proteinExistence type="predicted"/>
<evidence type="ECO:0000256" key="1">
    <source>
        <dbReference type="ARBA" id="ARBA00004167"/>
    </source>
</evidence>
<dbReference type="RefSeq" id="XP_067487594.1">
    <property type="nucleotide sequence ID" value="XM_067639846.1"/>
</dbReference>
<feature type="region of interest" description="Disordered" evidence="7">
    <location>
        <begin position="275"/>
        <end position="425"/>
    </location>
</feature>
<dbReference type="InterPro" id="IPR002889">
    <property type="entry name" value="WSC_carb-bd"/>
</dbReference>
<dbReference type="Pfam" id="PF01822">
    <property type="entry name" value="WSC"/>
    <property type="match status" value="2"/>
</dbReference>
<dbReference type="SMART" id="SM00321">
    <property type="entry name" value="WSC"/>
    <property type="match status" value="2"/>
</dbReference>
<gene>
    <name evidence="10" type="ORF">DFL_009893</name>
</gene>
<dbReference type="PANTHER" id="PTHR24269:SF16">
    <property type="entry name" value="PROTEIN SLG1"/>
    <property type="match status" value="1"/>
</dbReference>
<feature type="compositionally biased region" description="Low complexity" evidence="7">
    <location>
        <begin position="329"/>
        <end position="356"/>
    </location>
</feature>
<evidence type="ECO:0000256" key="6">
    <source>
        <dbReference type="ARBA" id="ARBA00023180"/>
    </source>
</evidence>
<evidence type="ECO:0000256" key="4">
    <source>
        <dbReference type="ARBA" id="ARBA00022989"/>
    </source>
</evidence>
<evidence type="ECO:0000313" key="11">
    <source>
        <dbReference type="Proteomes" id="UP000283090"/>
    </source>
</evidence>
<sequence length="577" mass="63024">MRSAVQLAATVFAFASAVVAVPQGYSAPQGFTLSKRTQAYDGKAYGCWCNDVCKSPFRDFKHIGCYDKSSDPKAWLLEWKSPYLKANQVTKQSCFAHCKGMGTRYAAIGGGGKECWCGNDLQGNPCQADKCDSTCGGDNSGAPGQNCGGQYTFSVYKDTTYTTDIDDIDVGSAAEGYVTQGCYKDDSERVVRFHKENSDNMNLSRCKTRCATLGYAWMMVENGNACFCGGALRDNAMIADKVGACNMPCTGENGENCGGGWAGFVYFNEDLESKEPCGAPMTPEEPEKPVESTTTKPPNTTTTTTKNTKTTEPPKTTSPPEEPEEPEEPQSTTKKTTTQKTIGETTLVRETTTTTKPPTPTNPPEEPEEPEEPQSTTKKTTTQKTIGETTLVRETTTTTKPPTPTNPPEEPEEPEQPGDEEPPTICILPQVPSSDSEKYKGITYPLGGIKAPSVSCHNDEAKFKAGFHFKLFAKPGAECRIDYKRTTKEIQAACWNACIEQSKVCKTTYASKKVCKDKVCWETSVLATQCETQLKACKDANTEKAEVIVKADKEWCKKYGDKPNVGGDDEGYFRRFL</sequence>
<keyword evidence="2" id="KW-0812">Transmembrane</keyword>
<feature type="chain" id="PRO_5019305197" description="WSC domain-containing protein" evidence="8">
    <location>
        <begin position="21"/>
        <end position="577"/>
    </location>
</feature>
<keyword evidence="6" id="KW-0325">Glycoprotein</keyword>
<dbReference type="OrthoDB" id="2019572at2759"/>
<dbReference type="PANTHER" id="PTHR24269">
    <property type="entry name" value="KREMEN PROTEIN"/>
    <property type="match status" value="1"/>
</dbReference>
<dbReference type="GeneID" id="93592204"/>
<evidence type="ECO:0000256" key="7">
    <source>
        <dbReference type="SAM" id="MobiDB-lite"/>
    </source>
</evidence>
<feature type="compositionally biased region" description="Low complexity" evidence="7">
    <location>
        <begin position="373"/>
        <end position="400"/>
    </location>
</feature>
<organism evidence="10 11">
    <name type="scientific">Arthrobotrys flagrans</name>
    <name type="common">Nematode-trapping fungus</name>
    <name type="synonym">Trichothecium flagrans</name>
    <dbReference type="NCBI Taxonomy" id="97331"/>
    <lineage>
        <taxon>Eukaryota</taxon>
        <taxon>Fungi</taxon>
        <taxon>Dikarya</taxon>
        <taxon>Ascomycota</taxon>
        <taxon>Pezizomycotina</taxon>
        <taxon>Orbiliomycetes</taxon>
        <taxon>Orbiliales</taxon>
        <taxon>Orbiliaceae</taxon>
        <taxon>Arthrobotrys</taxon>
    </lineage>
</organism>
<dbReference type="Proteomes" id="UP000283090">
    <property type="component" value="Unassembled WGS sequence"/>
</dbReference>
<feature type="domain" description="WSC" evidence="9">
    <location>
        <begin position="59"/>
        <end position="159"/>
    </location>
</feature>
<keyword evidence="4" id="KW-1133">Transmembrane helix</keyword>
<keyword evidence="11" id="KW-1185">Reference proteome</keyword>
<feature type="signal peptide" evidence="8">
    <location>
        <begin position="1"/>
        <end position="20"/>
    </location>
</feature>
<evidence type="ECO:0000256" key="8">
    <source>
        <dbReference type="SAM" id="SignalP"/>
    </source>
</evidence>
<feature type="domain" description="WSC" evidence="9">
    <location>
        <begin position="176"/>
        <end position="269"/>
    </location>
</feature>
<reference evidence="10 11" key="1">
    <citation type="submission" date="2019-01" db="EMBL/GenBank/DDBJ databases">
        <title>Intercellular communication is required for trap formation in the nematode-trapping fungus Duddingtonia flagrans.</title>
        <authorList>
            <person name="Youssar L."/>
            <person name="Wernet V."/>
            <person name="Hensel N."/>
            <person name="Hildebrandt H.-G."/>
            <person name="Fischer R."/>
        </authorList>
    </citation>
    <scope>NUCLEOTIDE SEQUENCE [LARGE SCALE GENOMIC DNA]</scope>
    <source>
        <strain evidence="10 11">CBS H-5679</strain>
    </source>
</reference>
<dbReference type="VEuPathDB" id="FungiDB:DFL_009893"/>
<comment type="subcellular location">
    <subcellularLocation>
        <location evidence="1">Membrane</location>
        <topology evidence="1">Single-pass membrane protein</topology>
    </subcellularLocation>
</comment>
<evidence type="ECO:0000313" key="10">
    <source>
        <dbReference type="EMBL" id="RVD82050.1"/>
    </source>
</evidence>
<evidence type="ECO:0000256" key="2">
    <source>
        <dbReference type="ARBA" id="ARBA00022692"/>
    </source>
</evidence>
<dbReference type="PROSITE" id="PS51212">
    <property type="entry name" value="WSC"/>
    <property type="match status" value="2"/>
</dbReference>
<comment type="caution">
    <text evidence="10">The sequence shown here is derived from an EMBL/GenBank/DDBJ whole genome shotgun (WGS) entry which is preliminary data.</text>
</comment>
<dbReference type="InterPro" id="IPR051836">
    <property type="entry name" value="Kremen_rcpt"/>
</dbReference>
<keyword evidence="3 8" id="KW-0732">Signal</keyword>
<protein>
    <recommendedName>
        <fullName evidence="9">WSC domain-containing protein</fullName>
    </recommendedName>
</protein>
<feature type="compositionally biased region" description="Low complexity" evidence="7">
    <location>
        <begin position="293"/>
        <end position="319"/>
    </location>
</feature>
<feature type="compositionally biased region" description="Acidic residues" evidence="7">
    <location>
        <begin position="409"/>
        <end position="422"/>
    </location>
</feature>
<evidence type="ECO:0000259" key="9">
    <source>
        <dbReference type="PROSITE" id="PS51212"/>
    </source>
</evidence>
<evidence type="ECO:0000256" key="3">
    <source>
        <dbReference type="ARBA" id="ARBA00022729"/>
    </source>
</evidence>
<keyword evidence="5" id="KW-0472">Membrane</keyword>
<dbReference type="GO" id="GO:0005886">
    <property type="term" value="C:plasma membrane"/>
    <property type="evidence" value="ECO:0007669"/>
    <property type="project" value="TreeGrafter"/>
</dbReference>
<accession>A0A436ZSX0</accession>
<evidence type="ECO:0000256" key="5">
    <source>
        <dbReference type="ARBA" id="ARBA00023136"/>
    </source>
</evidence>